<gene>
    <name evidence="9" type="ORF">WICANDRAFT_97226</name>
</gene>
<sequence>MSQILSPSLGLSSVVEPINQQQHSSNIGVSHGQADLNTVESNENEDDNNEENGETKFNCPHCDHKFTRKHNLKSHLLIHTKEKPFSCSICSSKFRRLHDLKRHEKLHTGEKPYQCKNCGRKFARCDALVRHNNSQSGCTLLVDDAILKSRLAEDTNTPQHRSRASSISSQVSSANLSAEKQQAHEINQWRLNNQLPSINRLTPLINPIAEEESHTQSEKTNTTAINDDELRKNNHDLLPYVRLLESRVASLETKLSATETKLAQLTYTVHNGASLHQQQKSFNAGHNE</sequence>
<accession>A0A1E3NXC7</accession>
<keyword evidence="4 7" id="KW-0863">Zinc-finger</keyword>
<comment type="subcellular location">
    <subcellularLocation>
        <location evidence="1">Nucleus</location>
    </subcellularLocation>
</comment>
<dbReference type="EMBL" id="KV454213">
    <property type="protein sequence ID" value="ODQ57808.1"/>
    <property type="molecule type" value="Genomic_DNA"/>
</dbReference>
<evidence type="ECO:0000259" key="8">
    <source>
        <dbReference type="PROSITE" id="PS50157"/>
    </source>
</evidence>
<dbReference type="STRING" id="683960.A0A1E3NXC7"/>
<evidence type="ECO:0000256" key="3">
    <source>
        <dbReference type="ARBA" id="ARBA00022737"/>
    </source>
</evidence>
<dbReference type="GeneID" id="30203822"/>
<dbReference type="PANTHER" id="PTHR23235">
    <property type="entry name" value="KRUEPPEL-LIKE TRANSCRIPTION FACTOR"/>
    <property type="match status" value="1"/>
</dbReference>
<dbReference type="Gene3D" id="3.30.160.60">
    <property type="entry name" value="Classic Zinc Finger"/>
    <property type="match status" value="3"/>
</dbReference>
<evidence type="ECO:0000256" key="2">
    <source>
        <dbReference type="ARBA" id="ARBA00022723"/>
    </source>
</evidence>
<dbReference type="GO" id="GO:0000978">
    <property type="term" value="F:RNA polymerase II cis-regulatory region sequence-specific DNA binding"/>
    <property type="evidence" value="ECO:0007669"/>
    <property type="project" value="TreeGrafter"/>
</dbReference>
<feature type="domain" description="C2H2-type" evidence="8">
    <location>
        <begin position="113"/>
        <end position="137"/>
    </location>
</feature>
<dbReference type="Pfam" id="PF00096">
    <property type="entry name" value="zf-C2H2"/>
    <property type="match status" value="2"/>
</dbReference>
<keyword evidence="2" id="KW-0479">Metal-binding</keyword>
<evidence type="ECO:0000256" key="5">
    <source>
        <dbReference type="ARBA" id="ARBA00022833"/>
    </source>
</evidence>
<dbReference type="FunFam" id="3.30.160.60:FF:000710">
    <property type="entry name" value="Zinc finger protein 768"/>
    <property type="match status" value="1"/>
</dbReference>
<proteinExistence type="predicted"/>
<dbReference type="InterPro" id="IPR013087">
    <property type="entry name" value="Znf_C2H2_type"/>
</dbReference>
<dbReference type="SMART" id="SM00355">
    <property type="entry name" value="ZnF_C2H2"/>
    <property type="match status" value="3"/>
</dbReference>
<evidence type="ECO:0000256" key="1">
    <source>
        <dbReference type="ARBA" id="ARBA00004123"/>
    </source>
</evidence>
<reference evidence="9 10" key="1">
    <citation type="journal article" date="2016" name="Proc. Natl. Acad. Sci. U.S.A.">
        <title>Comparative genomics of biotechnologically important yeasts.</title>
        <authorList>
            <person name="Riley R."/>
            <person name="Haridas S."/>
            <person name="Wolfe K.H."/>
            <person name="Lopes M.R."/>
            <person name="Hittinger C.T."/>
            <person name="Goeker M."/>
            <person name="Salamov A.A."/>
            <person name="Wisecaver J.H."/>
            <person name="Long T.M."/>
            <person name="Calvey C.H."/>
            <person name="Aerts A.L."/>
            <person name="Barry K.W."/>
            <person name="Choi C."/>
            <person name="Clum A."/>
            <person name="Coughlan A.Y."/>
            <person name="Deshpande S."/>
            <person name="Douglass A.P."/>
            <person name="Hanson S.J."/>
            <person name="Klenk H.-P."/>
            <person name="LaButti K.M."/>
            <person name="Lapidus A."/>
            <person name="Lindquist E.A."/>
            <person name="Lipzen A.M."/>
            <person name="Meier-Kolthoff J.P."/>
            <person name="Ohm R.A."/>
            <person name="Otillar R.P."/>
            <person name="Pangilinan J.L."/>
            <person name="Peng Y."/>
            <person name="Rokas A."/>
            <person name="Rosa C.A."/>
            <person name="Scheuner C."/>
            <person name="Sibirny A.A."/>
            <person name="Slot J.C."/>
            <person name="Stielow J.B."/>
            <person name="Sun H."/>
            <person name="Kurtzman C.P."/>
            <person name="Blackwell M."/>
            <person name="Grigoriev I.V."/>
            <person name="Jeffries T.W."/>
        </authorList>
    </citation>
    <scope>NUCLEOTIDE SEQUENCE [LARGE SCALE GENOMIC DNA]</scope>
    <source>
        <strain evidence="10">ATCC 58044 / CBS 1984 / NCYC 433 / NRRL Y-366-8</strain>
    </source>
</reference>
<feature type="domain" description="C2H2-type" evidence="8">
    <location>
        <begin position="85"/>
        <end position="112"/>
    </location>
</feature>
<protein>
    <recommendedName>
        <fullName evidence="8">C2H2-type domain-containing protein</fullName>
    </recommendedName>
</protein>
<organism evidence="9 10">
    <name type="scientific">Wickerhamomyces anomalus (strain ATCC 58044 / CBS 1984 / NCYC 433 / NRRL Y-366-8)</name>
    <name type="common">Yeast</name>
    <name type="synonym">Hansenula anomala</name>
    <dbReference type="NCBI Taxonomy" id="683960"/>
    <lineage>
        <taxon>Eukaryota</taxon>
        <taxon>Fungi</taxon>
        <taxon>Dikarya</taxon>
        <taxon>Ascomycota</taxon>
        <taxon>Saccharomycotina</taxon>
        <taxon>Saccharomycetes</taxon>
        <taxon>Phaffomycetales</taxon>
        <taxon>Wickerhamomycetaceae</taxon>
        <taxon>Wickerhamomyces</taxon>
    </lineage>
</organism>
<keyword evidence="5" id="KW-0862">Zinc</keyword>
<keyword evidence="6" id="KW-0539">Nucleus</keyword>
<dbReference type="PROSITE" id="PS00028">
    <property type="entry name" value="ZINC_FINGER_C2H2_1"/>
    <property type="match status" value="2"/>
</dbReference>
<keyword evidence="3" id="KW-0677">Repeat</keyword>
<dbReference type="GO" id="GO:0008270">
    <property type="term" value="F:zinc ion binding"/>
    <property type="evidence" value="ECO:0007669"/>
    <property type="project" value="UniProtKB-KW"/>
</dbReference>
<dbReference type="FunFam" id="3.30.160.60:FF:001666">
    <property type="entry name" value="MDS1 and EVI1 complex locus"/>
    <property type="match status" value="1"/>
</dbReference>
<feature type="domain" description="C2H2-type" evidence="8">
    <location>
        <begin position="57"/>
        <end position="84"/>
    </location>
</feature>
<evidence type="ECO:0000256" key="6">
    <source>
        <dbReference type="ARBA" id="ARBA00023242"/>
    </source>
</evidence>
<dbReference type="SUPFAM" id="SSF57667">
    <property type="entry name" value="beta-beta-alpha zinc fingers"/>
    <property type="match status" value="2"/>
</dbReference>
<dbReference type="Proteomes" id="UP000094112">
    <property type="component" value="Unassembled WGS sequence"/>
</dbReference>
<dbReference type="RefSeq" id="XP_019037015.1">
    <property type="nucleotide sequence ID" value="XM_019186576.1"/>
</dbReference>
<evidence type="ECO:0000313" key="10">
    <source>
        <dbReference type="Proteomes" id="UP000094112"/>
    </source>
</evidence>
<dbReference type="FunFam" id="3.30.160.60:FF:000100">
    <property type="entry name" value="Zinc finger 45-like"/>
    <property type="match status" value="1"/>
</dbReference>
<evidence type="ECO:0000313" key="9">
    <source>
        <dbReference type="EMBL" id="ODQ57808.1"/>
    </source>
</evidence>
<dbReference type="PANTHER" id="PTHR23235:SF120">
    <property type="entry name" value="KRUPPEL-LIKE FACTOR 15"/>
    <property type="match status" value="1"/>
</dbReference>
<dbReference type="PROSITE" id="PS50157">
    <property type="entry name" value="ZINC_FINGER_C2H2_2"/>
    <property type="match status" value="3"/>
</dbReference>
<keyword evidence="10" id="KW-1185">Reference proteome</keyword>
<dbReference type="OrthoDB" id="3980931at2759"/>
<dbReference type="GO" id="GO:0005634">
    <property type="term" value="C:nucleus"/>
    <property type="evidence" value="ECO:0007669"/>
    <property type="project" value="UniProtKB-SubCell"/>
</dbReference>
<dbReference type="AlphaFoldDB" id="A0A1E3NXC7"/>
<name>A0A1E3NXC7_WICAA</name>
<dbReference type="InterPro" id="IPR036236">
    <property type="entry name" value="Znf_C2H2_sf"/>
</dbReference>
<evidence type="ECO:0000256" key="7">
    <source>
        <dbReference type="PROSITE-ProRule" id="PRU00042"/>
    </source>
</evidence>
<evidence type="ECO:0000256" key="4">
    <source>
        <dbReference type="ARBA" id="ARBA00022771"/>
    </source>
</evidence>
<dbReference type="GO" id="GO:0000981">
    <property type="term" value="F:DNA-binding transcription factor activity, RNA polymerase II-specific"/>
    <property type="evidence" value="ECO:0007669"/>
    <property type="project" value="TreeGrafter"/>
</dbReference>